<keyword evidence="3" id="KW-1185">Reference proteome</keyword>
<gene>
    <name evidence="2" type="ordered locus">Ocepr_0533</name>
</gene>
<protein>
    <submittedName>
        <fullName evidence="2">Uncharacterized protein</fullName>
    </submittedName>
</protein>
<dbReference type="Proteomes" id="UP000008722">
    <property type="component" value="Chromosome"/>
</dbReference>
<accession>E4U6Y8</accession>
<dbReference type="HOGENOM" id="CLU_1667602_0_0_0"/>
<dbReference type="EMBL" id="CP002361">
    <property type="protein sequence ID" value="ADR35991.1"/>
    <property type="molecule type" value="Genomic_DNA"/>
</dbReference>
<feature type="transmembrane region" description="Helical" evidence="1">
    <location>
        <begin position="6"/>
        <end position="29"/>
    </location>
</feature>
<keyword evidence="1" id="KW-1133">Transmembrane helix</keyword>
<dbReference type="STRING" id="670487.Ocepr_0533"/>
<evidence type="ECO:0000313" key="3">
    <source>
        <dbReference type="Proteomes" id="UP000008722"/>
    </source>
</evidence>
<dbReference type="KEGG" id="opr:Ocepr_0533"/>
<evidence type="ECO:0000256" key="1">
    <source>
        <dbReference type="SAM" id="Phobius"/>
    </source>
</evidence>
<dbReference type="RefSeq" id="WP_013457161.1">
    <property type="nucleotide sequence ID" value="NC_014761.1"/>
</dbReference>
<reference evidence="2 3" key="2">
    <citation type="journal article" date="2011" name="Stand. Genomic Sci.">
        <title>Complete genome sequence of Oceanithermus profundus type strain (506).</title>
        <authorList>
            <person name="Pati A."/>
            <person name="Zhang X."/>
            <person name="Lapidus A."/>
            <person name="Nolan M."/>
            <person name="Lucas S."/>
            <person name="Del Rio T.G."/>
            <person name="Tice H."/>
            <person name="Cheng J.F."/>
            <person name="Tapia R."/>
            <person name="Han C."/>
            <person name="Goodwin L."/>
            <person name="Pitluck S."/>
            <person name="Liolios K."/>
            <person name="Pagani I."/>
            <person name="Ivanova N."/>
            <person name="Mavromatis K."/>
            <person name="Chen A."/>
            <person name="Palaniappan K."/>
            <person name="Hauser L."/>
            <person name="Jeffries C.D."/>
            <person name="Brambilla E.M."/>
            <person name="Rohl A."/>
            <person name="Mwirichia R."/>
            <person name="Rohde M."/>
            <person name="Tindall B.J."/>
            <person name="Sikorski J."/>
            <person name="Wirth R."/>
            <person name="Goker M."/>
            <person name="Woyke T."/>
            <person name="Detter J.C."/>
            <person name="Bristow J."/>
            <person name="Eisen J.A."/>
            <person name="Markowitz V."/>
            <person name="Hugenholtz P."/>
            <person name="Kyrpides N.C."/>
            <person name="Klenk H.P."/>
            <person name="Land M."/>
        </authorList>
    </citation>
    <scope>NUCLEOTIDE SEQUENCE [LARGE SCALE GENOMIC DNA]</scope>
    <source>
        <strain evidence="3">DSM 14977 / NBRC 100410 / VKM B-2274 / 506</strain>
    </source>
</reference>
<sequence precursor="true">MNGSRWYAWLPALVFFAAVALLGLTAWELRQAQLEEGRLRARFEELLRVPETLPKRAAPLDPAQLPEVYRELIDRALELGLEVREVNPGIEDGLLIVEGGFQEAYAMLEVVRAMDRPLWVKGIEINRLDDEGRRLSVTYTLGVRIAPPEDGFGSDAAP</sequence>
<name>E4U6Y8_OCEP5</name>
<dbReference type="OrthoDB" id="33452at2"/>
<dbReference type="AlphaFoldDB" id="E4U6Y8"/>
<keyword evidence="1" id="KW-0472">Membrane</keyword>
<organism evidence="2 3">
    <name type="scientific">Oceanithermus profundus (strain DSM 14977 / NBRC 100410 / VKM B-2274 / 506)</name>
    <dbReference type="NCBI Taxonomy" id="670487"/>
    <lineage>
        <taxon>Bacteria</taxon>
        <taxon>Thermotogati</taxon>
        <taxon>Deinococcota</taxon>
        <taxon>Deinococci</taxon>
        <taxon>Thermales</taxon>
        <taxon>Thermaceae</taxon>
        <taxon>Oceanithermus</taxon>
    </lineage>
</organism>
<evidence type="ECO:0000313" key="2">
    <source>
        <dbReference type="EMBL" id="ADR35991.1"/>
    </source>
</evidence>
<proteinExistence type="predicted"/>
<keyword evidence="1" id="KW-0812">Transmembrane</keyword>
<reference evidence="3" key="1">
    <citation type="submission" date="2010-11" db="EMBL/GenBank/DDBJ databases">
        <title>The complete sequence of chromosome of Oceanithermus profundus DSM 14977.</title>
        <authorList>
            <consortium name="US DOE Joint Genome Institute (JGI-PGF)"/>
            <person name="Lucas S."/>
            <person name="Copeland A."/>
            <person name="Lapidus A."/>
            <person name="Bruce D."/>
            <person name="Goodwin L."/>
            <person name="Pitluck S."/>
            <person name="Kyrpides N."/>
            <person name="Mavromatis K."/>
            <person name="Pagani I."/>
            <person name="Ivanova N."/>
            <person name="Zhang X."/>
            <person name="Brettin T."/>
            <person name="Detter J.C."/>
            <person name="Tapia R."/>
            <person name="Han C."/>
            <person name="Land M."/>
            <person name="Hauser L."/>
            <person name="Markowitz V."/>
            <person name="Cheng J.-F."/>
            <person name="Hugenholtz P."/>
            <person name="Woyke T."/>
            <person name="Wu D."/>
            <person name="Tindall B."/>
            <person name="Faehnrich R."/>
            <person name="Brambilla E."/>
            <person name="Klenk H.-P."/>
            <person name="Eisen J.A."/>
        </authorList>
    </citation>
    <scope>NUCLEOTIDE SEQUENCE [LARGE SCALE GENOMIC DNA]</scope>
    <source>
        <strain evidence="3">DSM 14977 / NBRC 100410 / VKM B-2274 / 506</strain>
    </source>
</reference>